<dbReference type="GO" id="GO:0005737">
    <property type="term" value="C:cytoplasm"/>
    <property type="evidence" value="ECO:0007669"/>
    <property type="project" value="TreeGrafter"/>
</dbReference>
<keyword evidence="5" id="KW-0045">Antibiotic biosynthesis</keyword>
<comment type="cofactor">
    <cofactor evidence="1">
        <name>pantetheine 4'-phosphate</name>
        <dbReference type="ChEBI" id="CHEBI:47942"/>
    </cofactor>
</comment>
<dbReference type="Gene3D" id="3.40.366.10">
    <property type="entry name" value="Malonyl-Coenzyme A Acyl Carrier Protein, domain 2"/>
    <property type="match status" value="1"/>
</dbReference>
<keyword evidence="2" id="KW-0596">Phosphopantetheine</keyword>
<gene>
    <name evidence="9" type="ORF">DVA86_02475</name>
</gene>
<dbReference type="InterPro" id="IPR014030">
    <property type="entry name" value="Ketoacyl_synth_N"/>
</dbReference>
<dbReference type="InterPro" id="IPR050091">
    <property type="entry name" value="PKS_NRPS_Biosynth_Enz"/>
</dbReference>
<proteinExistence type="predicted"/>
<dbReference type="Pfam" id="PF00550">
    <property type="entry name" value="PP-binding"/>
    <property type="match status" value="1"/>
</dbReference>
<dbReference type="InterPro" id="IPR023213">
    <property type="entry name" value="CAT-like_dom_sf"/>
</dbReference>
<dbReference type="GO" id="GO:0005886">
    <property type="term" value="C:plasma membrane"/>
    <property type="evidence" value="ECO:0007669"/>
    <property type="project" value="TreeGrafter"/>
</dbReference>
<dbReference type="SMART" id="SM00825">
    <property type="entry name" value="PKS_KS"/>
    <property type="match status" value="1"/>
</dbReference>
<keyword evidence="3" id="KW-0597">Phosphoprotein</keyword>
<feature type="compositionally biased region" description="Gly residues" evidence="6">
    <location>
        <begin position="757"/>
        <end position="767"/>
    </location>
</feature>
<keyword evidence="4" id="KW-0808">Transferase</keyword>
<dbReference type="Gene3D" id="1.10.1240.100">
    <property type="match status" value="1"/>
</dbReference>
<dbReference type="InterPro" id="IPR020841">
    <property type="entry name" value="PKS_Beta-ketoAc_synthase_dom"/>
</dbReference>
<feature type="region of interest" description="Disordered" evidence="6">
    <location>
        <begin position="586"/>
        <end position="621"/>
    </location>
</feature>
<dbReference type="CDD" id="cd00833">
    <property type="entry name" value="PKS"/>
    <property type="match status" value="1"/>
</dbReference>
<dbReference type="Pfam" id="PF00109">
    <property type="entry name" value="ketoacyl-synt"/>
    <property type="match status" value="1"/>
</dbReference>
<dbReference type="PROSITE" id="PS52004">
    <property type="entry name" value="KS3_2"/>
    <property type="match status" value="1"/>
</dbReference>
<reference evidence="9 10" key="1">
    <citation type="submission" date="2018-07" db="EMBL/GenBank/DDBJ databases">
        <title>Draft genome of the type strain Streptomyces armeniacus ATCC 15676.</title>
        <authorList>
            <person name="Labana P."/>
            <person name="Gosse J.T."/>
            <person name="Boddy C.N."/>
        </authorList>
    </citation>
    <scope>NUCLEOTIDE SEQUENCE [LARGE SCALE GENOMIC DNA]</scope>
    <source>
        <strain evidence="9 10">ATCC 15676</strain>
    </source>
</reference>
<evidence type="ECO:0000256" key="5">
    <source>
        <dbReference type="ARBA" id="ARBA00023194"/>
    </source>
</evidence>
<dbReference type="InterPro" id="IPR001242">
    <property type="entry name" value="Condensation_dom"/>
</dbReference>
<evidence type="ECO:0000256" key="3">
    <source>
        <dbReference type="ARBA" id="ARBA00022553"/>
    </source>
</evidence>
<dbReference type="RefSeq" id="WP_208875366.1">
    <property type="nucleotide sequence ID" value="NZ_CP031320.1"/>
</dbReference>
<evidence type="ECO:0000259" key="7">
    <source>
        <dbReference type="PROSITE" id="PS50075"/>
    </source>
</evidence>
<dbReference type="PROSITE" id="PS50075">
    <property type="entry name" value="CARRIER"/>
    <property type="match status" value="1"/>
</dbReference>
<feature type="compositionally biased region" description="Pro residues" evidence="6">
    <location>
        <begin position="1319"/>
        <end position="1330"/>
    </location>
</feature>
<dbReference type="Gene3D" id="1.10.1200.10">
    <property type="entry name" value="ACP-like"/>
    <property type="match status" value="1"/>
</dbReference>
<feature type="domain" description="Ketosynthase family 3 (KS3)" evidence="8">
    <location>
        <begin position="11"/>
        <end position="421"/>
    </location>
</feature>
<sequence>MNSSHVPEPGERDIAIVGIAVRFPEADTIEAFRHNMRTGRDSVRPMPAERAAATGLDPSANYLPMGHLDDIHTFDSTLFGLSRREAAVMDPQQRLALLLAHQAFEDAGYASAGLRGADTAVVFSSSASTYDAAAREPGALSALGNAPFGLPSRIAHVLGLTGPCYAVDSGCNSSLVAVHHACRELLVGDAEYAVAGGVSVKAGGMPASALDGLRETAASDVRYRSYDADADGAIGGEGGAALLLTTVDRALADGAPVHAVIRGSAVLHSGRASATMSAPSARAQARVVAKAWAAAGLDPVLAGYLEGHGSGTPLGDAVELEGLASVFGTRPEPLPIGSVKANIGHLDAAAGMAGLLRAVLSVRHGELYPTVNYRKPTGGVDLGELGLEVLTAARPWAGAGRLAGVSSFSLGGINAHCVVQQPPEPPRRAPAHGDGLPRVVAVSARTHAALRQLCADLAGALREGAEDLADVAFTLNHGRAAYEHRVAVTARDTRELATQLAAQATWLGEAPDRPSGRRSSPKVVLLLSPDAVPPGAVPQADRTPASSRDGSAAVDTAEVLSRQRAAYEELRRCGVRIAGVVSTGESRKVAAQLPAPAGKTAEEVPSQPDASEQGHADAERSVRELAHGGPVVFVELAPDSTLGTVARRHVAAAEGSTTRAVVSASERTGGFPELLCVLYGLGVNVDWHTVSPPPAEPLRLRLPGHPVRGTHCWLEPESHAPPPAAPETRQPAPTTGDVLPGGPPSHGTATERDSVGTGTGIGTGQSGGSVESGVSVESVESVEDVTAWLCRTLEELLRTESRVEPAADYLDLGWNSIIGMQLIDRVEGRYNFRPKLIDTYDHSRVEDFAKHISAHVASGTGDLPPVRPQPKLVLSYGQERMWFHHQLDEGTTLYNLPSVNHIRADLDIDAVRGMWEDLAGRHEVLRSRFVEVDGAPELRVSPGLTNFFRYEDLSGHDDPLPAARELIREAADHRFDLAADDLLRVLVVRLAPRELLVQVTMHHAVSDGASPRIFERELPELYDARREGRPPRLDPLPLQFRDYAQWQRDLLATSALDSELAYWRTELTGVEPLRLPTDHPRPARKSYRGNLLRFDIPDTLAVELRQAAARQSTSVFVVLLAALYLLLARYSGQRDLVVGTPTTGRTRPELQGLVGFFNSTVALRASLAGEPTLDDFVSHIRERVLTGLDNQNVPFDRVVKALVTERDPSRAPLFDVMFVHQDLPPLQRVDGHVLGSFDDRNAVENLFGGLPAGTAKFDLTLVTGDREGEDGISACLEYSTDLFTEDTAAEMTAVYTWLLGGIAAAGSGSRPLTRLLDGPPHPAGPAPAEPPASDGTSVRPPDHPELLVPADRPRPEQPVVLDRVVTLPLEPRTYDRLTAAGHGGQQATVLLACWLVLLSWVTGQDEVAVAAPGGPARAAFQDDPTLGTLLTRLAGRGAAPGAGGQVGTTAGPLPRVCCTGAWDGESVPGAYATELAFSWDRQEDGALTLRLDYASALFTHTTANTLLTATRELLDGLLDEPGLPVHDVLAERVDLQPEAPVPGADTLAAALTEETR</sequence>
<organism evidence="9 10">
    <name type="scientific">Streptomyces armeniacus</name>
    <dbReference type="NCBI Taxonomy" id="83291"/>
    <lineage>
        <taxon>Bacteria</taxon>
        <taxon>Bacillati</taxon>
        <taxon>Actinomycetota</taxon>
        <taxon>Actinomycetes</taxon>
        <taxon>Kitasatosporales</taxon>
        <taxon>Streptomycetaceae</taxon>
        <taxon>Streptomyces</taxon>
    </lineage>
</organism>
<evidence type="ECO:0000313" key="10">
    <source>
        <dbReference type="Proteomes" id="UP000254425"/>
    </source>
</evidence>
<accession>A0A345XJ65</accession>
<dbReference type="Proteomes" id="UP000254425">
    <property type="component" value="Chromosome"/>
</dbReference>
<dbReference type="CDD" id="cd19531">
    <property type="entry name" value="LCL_NRPS-like"/>
    <property type="match status" value="1"/>
</dbReference>
<dbReference type="InterPro" id="IPR001227">
    <property type="entry name" value="Ac_transferase_dom_sf"/>
</dbReference>
<dbReference type="Pfam" id="PF16197">
    <property type="entry name" value="KAsynt_C_assoc"/>
    <property type="match status" value="1"/>
</dbReference>
<evidence type="ECO:0000256" key="4">
    <source>
        <dbReference type="ARBA" id="ARBA00022679"/>
    </source>
</evidence>
<dbReference type="Gene3D" id="3.30.559.30">
    <property type="entry name" value="Nonribosomal peptide synthetase, condensation domain"/>
    <property type="match status" value="3"/>
</dbReference>
<dbReference type="Gene3D" id="3.30.559.10">
    <property type="entry name" value="Chloramphenicol acetyltransferase-like domain"/>
    <property type="match status" value="1"/>
</dbReference>
<dbReference type="SUPFAM" id="SSF52777">
    <property type="entry name" value="CoA-dependent acyltransferases"/>
    <property type="match status" value="3"/>
</dbReference>
<dbReference type="InterPro" id="IPR016039">
    <property type="entry name" value="Thiolase-like"/>
</dbReference>
<evidence type="ECO:0000313" key="9">
    <source>
        <dbReference type="EMBL" id="AXK31681.1"/>
    </source>
</evidence>
<dbReference type="KEGG" id="sarm:DVA86_02475"/>
<dbReference type="EMBL" id="CP031320">
    <property type="protein sequence ID" value="AXK31681.1"/>
    <property type="molecule type" value="Genomic_DNA"/>
</dbReference>
<dbReference type="InterPro" id="IPR032821">
    <property type="entry name" value="PKS_assoc"/>
</dbReference>
<feature type="region of interest" description="Disordered" evidence="6">
    <location>
        <begin position="528"/>
        <end position="554"/>
    </location>
</feature>
<evidence type="ECO:0000256" key="2">
    <source>
        <dbReference type="ARBA" id="ARBA00022450"/>
    </source>
</evidence>
<dbReference type="SUPFAM" id="SSF53901">
    <property type="entry name" value="Thiolase-like"/>
    <property type="match status" value="1"/>
</dbReference>
<keyword evidence="10" id="KW-1185">Reference proteome</keyword>
<name>A0A345XJ65_9ACTN</name>
<dbReference type="Pfam" id="PF02801">
    <property type="entry name" value="Ketoacyl-synt_C"/>
    <property type="match status" value="1"/>
</dbReference>
<feature type="compositionally biased region" description="Basic and acidic residues" evidence="6">
    <location>
        <begin position="612"/>
        <end position="621"/>
    </location>
</feature>
<dbReference type="GO" id="GO:0004312">
    <property type="term" value="F:fatty acid synthase activity"/>
    <property type="evidence" value="ECO:0007669"/>
    <property type="project" value="TreeGrafter"/>
</dbReference>
<feature type="region of interest" description="Disordered" evidence="6">
    <location>
        <begin position="712"/>
        <end position="777"/>
    </location>
</feature>
<dbReference type="Pfam" id="PF00668">
    <property type="entry name" value="Condensation"/>
    <property type="match status" value="1"/>
</dbReference>
<dbReference type="GO" id="GO:0071770">
    <property type="term" value="P:DIM/DIP cell wall layer assembly"/>
    <property type="evidence" value="ECO:0007669"/>
    <property type="project" value="TreeGrafter"/>
</dbReference>
<evidence type="ECO:0000256" key="6">
    <source>
        <dbReference type="SAM" id="MobiDB-lite"/>
    </source>
</evidence>
<feature type="compositionally biased region" description="Low complexity" evidence="6">
    <location>
        <begin position="768"/>
        <end position="777"/>
    </location>
</feature>
<feature type="region of interest" description="Disordered" evidence="6">
    <location>
        <begin position="1311"/>
        <end position="1357"/>
    </location>
</feature>
<dbReference type="Gene3D" id="3.40.47.10">
    <property type="match status" value="1"/>
</dbReference>
<dbReference type="GO" id="GO:0017000">
    <property type="term" value="P:antibiotic biosynthetic process"/>
    <property type="evidence" value="ECO:0007669"/>
    <property type="project" value="UniProtKB-KW"/>
</dbReference>
<dbReference type="PANTHER" id="PTHR43775:SF37">
    <property type="entry name" value="SI:DKEY-61P9.11"/>
    <property type="match status" value="1"/>
</dbReference>
<evidence type="ECO:0000259" key="8">
    <source>
        <dbReference type="PROSITE" id="PS52004"/>
    </source>
</evidence>
<dbReference type="GO" id="GO:0006633">
    <property type="term" value="P:fatty acid biosynthetic process"/>
    <property type="evidence" value="ECO:0007669"/>
    <property type="project" value="TreeGrafter"/>
</dbReference>
<protein>
    <submittedName>
        <fullName evidence="9">Polyketide synthase</fullName>
    </submittedName>
</protein>
<feature type="domain" description="Carrier" evidence="7">
    <location>
        <begin position="780"/>
        <end position="856"/>
    </location>
</feature>
<dbReference type="SUPFAM" id="SSF47336">
    <property type="entry name" value="ACP-like"/>
    <property type="match status" value="1"/>
</dbReference>
<dbReference type="InterPro" id="IPR009081">
    <property type="entry name" value="PP-bd_ACP"/>
</dbReference>
<evidence type="ECO:0000256" key="1">
    <source>
        <dbReference type="ARBA" id="ARBA00001957"/>
    </source>
</evidence>
<dbReference type="PANTHER" id="PTHR43775">
    <property type="entry name" value="FATTY ACID SYNTHASE"/>
    <property type="match status" value="1"/>
</dbReference>
<dbReference type="InterPro" id="IPR014031">
    <property type="entry name" value="Ketoacyl_synth_C"/>
</dbReference>
<dbReference type="Gene3D" id="3.30.70.3290">
    <property type="match status" value="1"/>
</dbReference>
<feature type="compositionally biased region" description="Basic and acidic residues" evidence="6">
    <location>
        <begin position="1340"/>
        <end position="1355"/>
    </location>
</feature>
<dbReference type="InterPro" id="IPR036736">
    <property type="entry name" value="ACP-like_sf"/>
</dbReference>